<comment type="caution">
    <text evidence="2">The sequence shown here is derived from an EMBL/GenBank/DDBJ whole genome shotgun (WGS) entry which is preliminary data.</text>
</comment>
<protein>
    <submittedName>
        <fullName evidence="1">Nucleotidyl transferase AbiEii/AbiGii toxin family protein</fullName>
    </submittedName>
</protein>
<keyword evidence="1" id="KW-0808">Transferase</keyword>
<dbReference type="EMBL" id="JAQMLA010000142">
    <property type="protein sequence ID" value="MDB8688848.1"/>
    <property type="molecule type" value="Genomic_DNA"/>
</dbReference>
<name>A0A415RZG8_MEDGN</name>
<reference evidence="1" key="2">
    <citation type="submission" date="2023-01" db="EMBL/GenBank/DDBJ databases">
        <title>Human gut microbiome strain richness.</title>
        <authorList>
            <person name="Chen-Liaw A."/>
        </authorList>
    </citation>
    <scope>NUCLEOTIDE SEQUENCE</scope>
    <source>
        <strain evidence="1">RTP21484st1_H11_RTP21484_190118</strain>
    </source>
</reference>
<dbReference type="Pfam" id="PF08843">
    <property type="entry name" value="AbiEii"/>
    <property type="match status" value="1"/>
</dbReference>
<organism evidence="2 3">
    <name type="scientific">Mediterraneibacter gnavus</name>
    <name type="common">Ruminococcus gnavus</name>
    <dbReference type="NCBI Taxonomy" id="33038"/>
    <lineage>
        <taxon>Bacteria</taxon>
        <taxon>Bacillati</taxon>
        <taxon>Bacillota</taxon>
        <taxon>Clostridia</taxon>
        <taxon>Lachnospirales</taxon>
        <taxon>Lachnospiraceae</taxon>
        <taxon>Mediterraneibacter</taxon>
    </lineage>
</organism>
<evidence type="ECO:0000313" key="3">
    <source>
        <dbReference type="Proteomes" id="UP000285610"/>
    </source>
</evidence>
<dbReference type="EMBL" id="QRQE01000088">
    <property type="protein sequence ID" value="RHM68046.1"/>
    <property type="molecule type" value="Genomic_DNA"/>
</dbReference>
<dbReference type="Proteomes" id="UP001212160">
    <property type="component" value="Unassembled WGS sequence"/>
</dbReference>
<accession>A0A415RZG8</accession>
<evidence type="ECO:0000313" key="1">
    <source>
        <dbReference type="EMBL" id="MDB8688848.1"/>
    </source>
</evidence>
<dbReference type="Proteomes" id="UP000285610">
    <property type="component" value="Unassembled WGS sequence"/>
</dbReference>
<dbReference type="AlphaFoldDB" id="A0A415RZG8"/>
<dbReference type="RefSeq" id="WP_118445475.1">
    <property type="nucleotide sequence ID" value="NZ_JAQMLA010000142.1"/>
</dbReference>
<reference evidence="2 3" key="1">
    <citation type="submission" date="2018-08" db="EMBL/GenBank/DDBJ databases">
        <title>A genome reference for cultivated species of the human gut microbiota.</title>
        <authorList>
            <person name="Zou Y."/>
            <person name="Xue W."/>
            <person name="Luo G."/>
        </authorList>
    </citation>
    <scope>NUCLEOTIDE SEQUENCE [LARGE SCALE GENOMIC DNA]</scope>
    <source>
        <strain evidence="2 3">AF33-12</strain>
    </source>
</reference>
<proteinExistence type="predicted"/>
<dbReference type="InterPro" id="IPR014942">
    <property type="entry name" value="AbiEii"/>
</dbReference>
<evidence type="ECO:0000313" key="2">
    <source>
        <dbReference type="EMBL" id="RHM68046.1"/>
    </source>
</evidence>
<sequence>MAVKEIKDMGASVLTRLKKQAKETGINYQTCLQLFAQEEFLRKLEMSGYAENLVLKGGMFLYTISNYEGRPTMDIDFMLRRMSNDVAGMETIMEEICQTDTHNDFISMEVLGTRKITPEKKYPGIGINLMAHIKNVRIPFSVDIGVDDVIVPGAVKRTVATSVLYC</sequence>
<dbReference type="GO" id="GO:0016740">
    <property type="term" value="F:transferase activity"/>
    <property type="evidence" value="ECO:0007669"/>
    <property type="project" value="UniProtKB-KW"/>
</dbReference>
<gene>
    <name evidence="2" type="ORF">DWZ50_19240</name>
    <name evidence="1" type="ORF">PNW85_19840</name>
</gene>